<gene>
    <name evidence="3" type="ORF">O1R50_09000</name>
</gene>
<dbReference type="Proteomes" id="UP001146067">
    <property type="component" value="Unassembled WGS sequence"/>
</dbReference>
<dbReference type="InterPro" id="IPR028904">
    <property type="entry name" value="Tox-REase-5_dom"/>
</dbReference>
<organism evidence="3 4">
    <name type="scientific">Glycomyces luteolus</name>
    <dbReference type="NCBI Taxonomy" id="2670330"/>
    <lineage>
        <taxon>Bacteria</taxon>
        <taxon>Bacillati</taxon>
        <taxon>Actinomycetota</taxon>
        <taxon>Actinomycetes</taxon>
        <taxon>Glycomycetales</taxon>
        <taxon>Glycomycetaceae</taxon>
        <taxon>Glycomyces</taxon>
    </lineage>
</organism>
<comment type="caution">
    <text evidence="3">The sequence shown here is derived from an EMBL/GenBank/DDBJ whole genome shotgun (WGS) entry which is preliminary data.</text>
</comment>
<evidence type="ECO:0000259" key="2">
    <source>
        <dbReference type="Pfam" id="PF15648"/>
    </source>
</evidence>
<feature type="domain" description="Tox-REase-5" evidence="2">
    <location>
        <begin position="182"/>
        <end position="235"/>
    </location>
</feature>
<dbReference type="EMBL" id="JAPZVP010000006">
    <property type="protein sequence ID" value="MDA1359758.1"/>
    <property type="molecule type" value="Genomic_DNA"/>
</dbReference>
<dbReference type="AlphaFoldDB" id="A0A9X3ST14"/>
<feature type="region of interest" description="Disordered" evidence="1">
    <location>
        <begin position="83"/>
        <end position="110"/>
    </location>
</feature>
<evidence type="ECO:0000313" key="4">
    <source>
        <dbReference type="Proteomes" id="UP001146067"/>
    </source>
</evidence>
<accession>A0A9X3ST14</accession>
<dbReference type="RefSeq" id="WP_270109639.1">
    <property type="nucleotide sequence ID" value="NZ_JAPZVP010000006.1"/>
</dbReference>
<keyword evidence="4" id="KW-1185">Reference proteome</keyword>
<proteinExistence type="predicted"/>
<reference evidence="3" key="1">
    <citation type="submission" date="2022-12" db="EMBL/GenBank/DDBJ databases">
        <title>Gycomyces niveus sp.nov.,a novel actinomycete isolated from soil in Shouguan.</title>
        <authorList>
            <person name="Yang X."/>
        </authorList>
    </citation>
    <scope>NUCLEOTIDE SEQUENCE</scope>
    <source>
        <strain evidence="3">NEAU-A15</strain>
    </source>
</reference>
<feature type="compositionally biased region" description="Low complexity" evidence="1">
    <location>
        <begin position="96"/>
        <end position="110"/>
    </location>
</feature>
<evidence type="ECO:0000256" key="1">
    <source>
        <dbReference type="SAM" id="MobiDB-lite"/>
    </source>
</evidence>
<evidence type="ECO:0000313" key="3">
    <source>
        <dbReference type="EMBL" id="MDA1359758.1"/>
    </source>
</evidence>
<sequence length="268" mass="28676">MSIDEFSAAVGTAADSVETALTAIHAAKDTGEGLAGQLAGLGLETKTAQTHSIAERLESEAAAAAAALKTKLEELRQEVEGLKQSGLQGGGTSPRTATVPATGSGAPPAAPTAPTFTPAGTWATPPKRSFGNPFNAEYEEWVKTANGGPAGDLEYQVIGPTGKAVWFDAQRIEDTGTGKVEYLIDAKGNYGQFVQPDGTFKWFFRERGGLEHTRQQAERQVRAAGGRPVEWWCADEEFADALNDYLDRDVYLRGKIEAFHKPYPEEQS</sequence>
<dbReference type="Pfam" id="PF15648">
    <property type="entry name" value="Tox-REase-5"/>
    <property type="match status" value="1"/>
</dbReference>
<name>A0A9X3ST14_9ACTN</name>
<protein>
    <submittedName>
        <fullName evidence="3">Tox-REase-5 domain-containing protein</fullName>
    </submittedName>
</protein>